<reference evidence="2 3" key="1">
    <citation type="submission" date="2020-07" db="EMBL/GenBank/DDBJ databases">
        <title>Genomic Encyclopedia of Type Strains, Phase IV (KMG-IV): sequencing the most valuable type-strain genomes for metagenomic binning, comparative biology and taxonomic classification.</title>
        <authorList>
            <person name="Goeker M."/>
        </authorList>
    </citation>
    <scope>NUCLEOTIDE SEQUENCE [LARGE SCALE GENOMIC DNA]</scope>
    <source>
        <strain evidence="2 3">DSM 29043</strain>
    </source>
</reference>
<accession>A0A7Y9XU94</accession>
<evidence type="ECO:0008006" key="4">
    <source>
        <dbReference type="Google" id="ProtNLM"/>
    </source>
</evidence>
<dbReference type="Proteomes" id="UP000522081">
    <property type="component" value="Unassembled WGS sequence"/>
</dbReference>
<dbReference type="AlphaFoldDB" id="A0A7Y9XU94"/>
<organism evidence="2 3">
    <name type="scientific">Novosphingobium marinum</name>
    <dbReference type="NCBI Taxonomy" id="1514948"/>
    <lineage>
        <taxon>Bacteria</taxon>
        <taxon>Pseudomonadati</taxon>
        <taxon>Pseudomonadota</taxon>
        <taxon>Alphaproteobacteria</taxon>
        <taxon>Sphingomonadales</taxon>
        <taxon>Sphingomonadaceae</taxon>
        <taxon>Novosphingobium</taxon>
    </lineage>
</organism>
<name>A0A7Y9XU94_9SPHN</name>
<dbReference type="RefSeq" id="WP_179406666.1">
    <property type="nucleotide sequence ID" value="NZ_BMGF01000006.1"/>
</dbReference>
<dbReference type="EMBL" id="JACBZF010000002">
    <property type="protein sequence ID" value="NYH94706.1"/>
    <property type="molecule type" value="Genomic_DNA"/>
</dbReference>
<sequence length="160" mass="17755">MEIINGHYVPENIEENGIATGQTKWTEKQTDINVALELILDGLNDVYDVALLLSADTDQVATARVFSQSLHPKGKMLVGVAPPDRSAPSGYSKYGVKSVSLTQQDIERCVINDRLTLNGVPVLRPTEYDPPKNWMHPDDRPRGKPPRPPKKGSWSKPIRS</sequence>
<protein>
    <recommendedName>
        <fullName evidence="4">NYN domain-containing protein</fullName>
    </recommendedName>
</protein>
<evidence type="ECO:0000313" key="2">
    <source>
        <dbReference type="EMBL" id="NYH94706.1"/>
    </source>
</evidence>
<gene>
    <name evidence="2" type="ORF">FHS75_001025</name>
</gene>
<feature type="region of interest" description="Disordered" evidence="1">
    <location>
        <begin position="121"/>
        <end position="160"/>
    </location>
</feature>
<evidence type="ECO:0000313" key="3">
    <source>
        <dbReference type="Proteomes" id="UP000522081"/>
    </source>
</evidence>
<dbReference type="Gene3D" id="3.40.50.1010">
    <property type="entry name" value="5'-nuclease"/>
    <property type="match status" value="1"/>
</dbReference>
<keyword evidence="3" id="KW-1185">Reference proteome</keyword>
<proteinExistence type="predicted"/>
<comment type="caution">
    <text evidence="2">The sequence shown here is derived from an EMBL/GenBank/DDBJ whole genome shotgun (WGS) entry which is preliminary data.</text>
</comment>
<feature type="compositionally biased region" description="Basic and acidic residues" evidence="1">
    <location>
        <begin position="126"/>
        <end position="142"/>
    </location>
</feature>
<evidence type="ECO:0000256" key="1">
    <source>
        <dbReference type="SAM" id="MobiDB-lite"/>
    </source>
</evidence>